<name>A0A9W7CBW3_9STRA</name>
<dbReference type="PROSITE" id="PS01214">
    <property type="entry name" value="UPF0016"/>
    <property type="match status" value="1"/>
</dbReference>
<feature type="signal peptide" evidence="6">
    <location>
        <begin position="1"/>
        <end position="23"/>
    </location>
</feature>
<dbReference type="Pfam" id="PF01169">
    <property type="entry name" value="GDT1"/>
    <property type="match status" value="2"/>
</dbReference>
<comment type="subcellular location">
    <subcellularLocation>
        <location evidence="1 6">Membrane</location>
        <topology evidence="1 6">Multi-pass membrane protein</topology>
    </subcellularLocation>
</comment>
<protein>
    <recommendedName>
        <fullName evidence="6">GDT1 family protein</fullName>
    </recommendedName>
</protein>
<feature type="transmembrane region" description="Helical" evidence="6">
    <location>
        <begin position="153"/>
        <end position="170"/>
    </location>
</feature>
<keyword evidence="8" id="KW-1185">Reference proteome</keyword>
<accession>A0A9W7CBW3</accession>
<feature type="chain" id="PRO_5041012609" description="GDT1 family protein" evidence="6">
    <location>
        <begin position="24"/>
        <end position="240"/>
    </location>
</feature>
<keyword evidence="4 6" id="KW-1133">Transmembrane helix</keyword>
<dbReference type="GO" id="GO:0015085">
    <property type="term" value="F:calcium ion transmembrane transporter activity"/>
    <property type="evidence" value="ECO:0007669"/>
    <property type="project" value="TreeGrafter"/>
</dbReference>
<dbReference type="GO" id="GO:0016020">
    <property type="term" value="C:membrane"/>
    <property type="evidence" value="ECO:0007669"/>
    <property type="project" value="UniProtKB-SubCell"/>
</dbReference>
<evidence type="ECO:0000256" key="2">
    <source>
        <dbReference type="ARBA" id="ARBA00009190"/>
    </source>
</evidence>
<reference evidence="7" key="1">
    <citation type="submission" date="2022-07" db="EMBL/GenBank/DDBJ databases">
        <title>Genome analysis of Parmales, a sister group of diatoms, reveals the evolutionary specialization of diatoms from phago-mixotrophs to photoautotrophs.</title>
        <authorList>
            <person name="Ban H."/>
            <person name="Sato S."/>
            <person name="Yoshikawa S."/>
            <person name="Kazumasa Y."/>
            <person name="Nakamura Y."/>
            <person name="Ichinomiya M."/>
            <person name="Saitoh K."/>
            <person name="Sato N."/>
            <person name="Blanc-Mathieu R."/>
            <person name="Endo H."/>
            <person name="Kuwata A."/>
            <person name="Ogata H."/>
        </authorList>
    </citation>
    <scope>NUCLEOTIDE SEQUENCE</scope>
</reference>
<dbReference type="GO" id="GO:0005794">
    <property type="term" value="C:Golgi apparatus"/>
    <property type="evidence" value="ECO:0007669"/>
    <property type="project" value="TreeGrafter"/>
</dbReference>
<comment type="caution">
    <text evidence="7">The sequence shown here is derived from an EMBL/GenBank/DDBJ whole genome shotgun (WGS) entry which is preliminary data.</text>
</comment>
<dbReference type="Proteomes" id="UP001165082">
    <property type="component" value="Unassembled WGS sequence"/>
</dbReference>
<organism evidence="7 8">
    <name type="scientific">Triparma retinervis</name>
    <dbReference type="NCBI Taxonomy" id="2557542"/>
    <lineage>
        <taxon>Eukaryota</taxon>
        <taxon>Sar</taxon>
        <taxon>Stramenopiles</taxon>
        <taxon>Ochrophyta</taxon>
        <taxon>Bolidophyceae</taxon>
        <taxon>Parmales</taxon>
        <taxon>Triparmaceae</taxon>
        <taxon>Triparma</taxon>
    </lineage>
</organism>
<feature type="transmembrane region" description="Helical" evidence="6">
    <location>
        <begin position="39"/>
        <end position="63"/>
    </location>
</feature>
<dbReference type="GO" id="GO:0032472">
    <property type="term" value="P:Golgi calcium ion transport"/>
    <property type="evidence" value="ECO:0007669"/>
    <property type="project" value="TreeGrafter"/>
</dbReference>
<feature type="transmembrane region" description="Helical" evidence="6">
    <location>
        <begin position="190"/>
        <end position="212"/>
    </location>
</feature>
<sequence>MFSTLSLAIPILLLLVSPSPAFAFDPDALLTSFRSTGFAQAFSLIFLSEIGDKTFFIAGLLAMKTSRLTSFIGSLLALTVMTFISVSIGQLFHAVPPGLTNGLPLDDYAAIAAFTFFGFKTLKESFDLSTKMEDEAADASAAVSSSAPSDSTFYGLVASAFALVFAAEFGDRSFLATIALGAAQNPVQVFGGAVAGHAIATAIAVLGGSVIAKYISEKVIGYIGGSLFLVFAVTTALGVF</sequence>
<dbReference type="PANTHER" id="PTHR12608:SF6">
    <property type="entry name" value="PROTEIN PAM71, CHLOROPLASTIC"/>
    <property type="match status" value="1"/>
</dbReference>
<keyword evidence="5 6" id="KW-0472">Membrane</keyword>
<feature type="transmembrane region" description="Helical" evidence="6">
    <location>
        <begin position="105"/>
        <end position="122"/>
    </location>
</feature>
<gene>
    <name evidence="7" type="ORF">TrRE_jg1266</name>
</gene>
<evidence type="ECO:0000256" key="4">
    <source>
        <dbReference type="ARBA" id="ARBA00022989"/>
    </source>
</evidence>
<feature type="transmembrane region" description="Helical" evidence="6">
    <location>
        <begin position="219"/>
        <end position="239"/>
    </location>
</feature>
<evidence type="ECO:0000256" key="6">
    <source>
        <dbReference type="RuleBase" id="RU365102"/>
    </source>
</evidence>
<keyword evidence="6" id="KW-0732">Signal</keyword>
<comment type="similarity">
    <text evidence="2 6">Belongs to the GDT1 family.</text>
</comment>
<evidence type="ECO:0000313" key="8">
    <source>
        <dbReference type="Proteomes" id="UP001165082"/>
    </source>
</evidence>
<evidence type="ECO:0000256" key="5">
    <source>
        <dbReference type="ARBA" id="ARBA00023136"/>
    </source>
</evidence>
<evidence type="ECO:0000256" key="3">
    <source>
        <dbReference type="ARBA" id="ARBA00022692"/>
    </source>
</evidence>
<dbReference type="InterPro" id="IPR001727">
    <property type="entry name" value="GDT1-like"/>
</dbReference>
<dbReference type="OrthoDB" id="442680at2759"/>
<dbReference type="AlphaFoldDB" id="A0A9W7CBW3"/>
<proteinExistence type="inferred from homology"/>
<feature type="transmembrane region" description="Helical" evidence="6">
    <location>
        <begin position="75"/>
        <end position="93"/>
    </location>
</feature>
<dbReference type="PANTHER" id="PTHR12608">
    <property type="entry name" value="TRANSMEMBRANE PROTEIN HTP-1 RELATED"/>
    <property type="match status" value="1"/>
</dbReference>
<dbReference type="InterPro" id="IPR049555">
    <property type="entry name" value="GDT1-like_CS"/>
</dbReference>
<evidence type="ECO:0000313" key="7">
    <source>
        <dbReference type="EMBL" id="GMI02895.1"/>
    </source>
</evidence>
<keyword evidence="3 6" id="KW-0812">Transmembrane</keyword>
<evidence type="ECO:0000256" key="1">
    <source>
        <dbReference type="ARBA" id="ARBA00004141"/>
    </source>
</evidence>
<dbReference type="GO" id="GO:0005384">
    <property type="term" value="F:manganese ion transmembrane transporter activity"/>
    <property type="evidence" value="ECO:0007669"/>
    <property type="project" value="TreeGrafter"/>
</dbReference>
<dbReference type="GO" id="GO:0032468">
    <property type="term" value="P:Golgi calcium ion homeostasis"/>
    <property type="evidence" value="ECO:0007669"/>
    <property type="project" value="TreeGrafter"/>
</dbReference>
<dbReference type="EMBL" id="BRXZ01000007">
    <property type="protein sequence ID" value="GMI02895.1"/>
    <property type="molecule type" value="Genomic_DNA"/>
</dbReference>